<dbReference type="SMART" id="SM00518">
    <property type="entry name" value="AP2Ec"/>
    <property type="match status" value="1"/>
</dbReference>
<evidence type="ECO:0000256" key="1">
    <source>
        <dbReference type="ARBA" id="ARBA00001947"/>
    </source>
</evidence>
<dbReference type="EC" id="3.1.21.2" evidence="10"/>
<dbReference type="PROSITE" id="PS00731">
    <property type="entry name" value="AP_NUCLEASE_F2_3"/>
    <property type="match status" value="1"/>
</dbReference>
<comment type="similarity">
    <text evidence="2">Belongs to the AP endonuclease 2 family.</text>
</comment>
<evidence type="ECO:0000256" key="7">
    <source>
        <dbReference type="ARBA" id="ARBA00022833"/>
    </source>
</evidence>
<dbReference type="CDD" id="cd00019">
    <property type="entry name" value="AP2Ec"/>
    <property type="match status" value="1"/>
</dbReference>
<sequence length="280" mass="30791">MFIGSHVSTRGGYIGAAKTALSIGANAFQYFPMNPRSLATKVFSLRDAEACAQFCQEQRMLSIGHAPYPLNPAAGDDERSLMVRLLINGLEITGACGSVGLVVHFGKYVGKDPLQGYKNIIQCLNSATRAYRGSSLILLENQAGEGAQMGLTLEEMVQVRKLCEHPEKIGFCLDTCHAFASGMWRGDDWKEMETRGERLDYLPHLKAVHLNDSVHPCGSRRDRHANIGAGYIGNDHMRQLLTSRHLQHLPIVLETGTGRDGTHREEILHVKSLAGKGDPR</sequence>
<dbReference type="PANTHER" id="PTHR21445">
    <property type="entry name" value="ENDONUCLEASE IV ENDODEOXYRIBONUCLEASE IV"/>
    <property type="match status" value="1"/>
</dbReference>
<keyword evidence="8" id="KW-0234">DNA repair</keyword>
<organism evidence="10 11">
    <name type="scientific">Paenibacillus sedimenti</name>
    <dbReference type="NCBI Taxonomy" id="2770274"/>
    <lineage>
        <taxon>Bacteria</taxon>
        <taxon>Bacillati</taxon>
        <taxon>Bacillota</taxon>
        <taxon>Bacilli</taxon>
        <taxon>Bacillales</taxon>
        <taxon>Paenibacillaceae</taxon>
        <taxon>Paenibacillus</taxon>
    </lineage>
</organism>
<keyword evidence="3" id="KW-0540">Nuclease</keyword>
<dbReference type="EMBL" id="JACVVD010000001">
    <property type="protein sequence ID" value="MBD0379373.1"/>
    <property type="molecule type" value="Genomic_DNA"/>
</dbReference>
<dbReference type="NCBIfam" id="TIGR00587">
    <property type="entry name" value="nfo"/>
    <property type="match status" value="1"/>
</dbReference>
<name>A0A926KN91_9BACL</name>
<evidence type="ECO:0000259" key="9">
    <source>
        <dbReference type="Pfam" id="PF01261"/>
    </source>
</evidence>
<proteinExistence type="inferred from homology"/>
<dbReference type="InterPro" id="IPR018246">
    <property type="entry name" value="AP_endonuc_F2_Zn_BS"/>
</dbReference>
<keyword evidence="6 10" id="KW-0378">Hydrolase</keyword>
<dbReference type="PROSITE" id="PS51432">
    <property type="entry name" value="AP_NUCLEASE_F2_4"/>
    <property type="match status" value="1"/>
</dbReference>
<dbReference type="Pfam" id="PF01261">
    <property type="entry name" value="AP_endonuc_2"/>
    <property type="match status" value="1"/>
</dbReference>
<evidence type="ECO:0000256" key="2">
    <source>
        <dbReference type="ARBA" id="ARBA00005340"/>
    </source>
</evidence>
<keyword evidence="4" id="KW-0479">Metal-binding</keyword>
<comment type="cofactor">
    <cofactor evidence="1">
        <name>Zn(2+)</name>
        <dbReference type="ChEBI" id="CHEBI:29105"/>
    </cofactor>
</comment>
<keyword evidence="5" id="KW-0227">DNA damage</keyword>
<dbReference type="GO" id="GO:0008081">
    <property type="term" value="F:phosphoric diester hydrolase activity"/>
    <property type="evidence" value="ECO:0007669"/>
    <property type="project" value="TreeGrafter"/>
</dbReference>
<gene>
    <name evidence="10" type="ORF">ICC18_04430</name>
</gene>
<keyword evidence="11" id="KW-1185">Reference proteome</keyword>
<reference evidence="10" key="1">
    <citation type="submission" date="2020-09" db="EMBL/GenBank/DDBJ databases">
        <title>Draft Genome Sequence of Paenibacillus sp. WST5.</title>
        <authorList>
            <person name="Bao Z."/>
        </authorList>
    </citation>
    <scope>NUCLEOTIDE SEQUENCE</scope>
    <source>
        <strain evidence="10">WST5</strain>
    </source>
</reference>
<evidence type="ECO:0000256" key="5">
    <source>
        <dbReference type="ARBA" id="ARBA00022763"/>
    </source>
</evidence>
<dbReference type="InterPro" id="IPR001719">
    <property type="entry name" value="AP_endonuc_2"/>
</dbReference>
<evidence type="ECO:0000313" key="11">
    <source>
        <dbReference type="Proteomes" id="UP000650466"/>
    </source>
</evidence>
<protein>
    <submittedName>
        <fullName evidence="10">Deoxyribonuclease IV</fullName>
        <ecNumber evidence="10">3.1.21.2</ecNumber>
    </submittedName>
</protein>
<dbReference type="InterPro" id="IPR013022">
    <property type="entry name" value="Xyl_isomerase-like_TIM-brl"/>
</dbReference>
<dbReference type="GO" id="GO:0008270">
    <property type="term" value="F:zinc ion binding"/>
    <property type="evidence" value="ECO:0007669"/>
    <property type="project" value="InterPro"/>
</dbReference>
<dbReference type="GO" id="GO:0003906">
    <property type="term" value="F:DNA-(apurinic or apyrimidinic site) endonuclease activity"/>
    <property type="evidence" value="ECO:0007669"/>
    <property type="project" value="TreeGrafter"/>
</dbReference>
<comment type="caution">
    <text evidence="10">The sequence shown here is derived from an EMBL/GenBank/DDBJ whole genome shotgun (WGS) entry which is preliminary data.</text>
</comment>
<evidence type="ECO:0000313" key="10">
    <source>
        <dbReference type="EMBL" id="MBD0379373.1"/>
    </source>
</evidence>
<accession>A0A926KN91</accession>
<dbReference type="Proteomes" id="UP000650466">
    <property type="component" value="Unassembled WGS sequence"/>
</dbReference>
<feature type="domain" description="Xylose isomerase-like TIM barrel" evidence="9">
    <location>
        <begin position="20"/>
        <end position="269"/>
    </location>
</feature>
<dbReference type="PROSITE" id="PS00730">
    <property type="entry name" value="AP_NUCLEASE_F2_2"/>
    <property type="match status" value="1"/>
</dbReference>
<evidence type="ECO:0000256" key="4">
    <source>
        <dbReference type="ARBA" id="ARBA00022723"/>
    </source>
</evidence>
<dbReference type="AlphaFoldDB" id="A0A926KN91"/>
<dbReference type="RefSeq" id="WP_188173132.1">
    <property type="nucleotide sequence ID" value="NZ_JACVVD010000001.1"/>
</dbReference>
<keyword evidence="7" id="KW-0862">Zinc</keyword>
<dbReference type="GO" id="GO:0008833">
    <property type="term" value="F:deoxyribonuclease IV (phage-T4-induced) activity"/>
    <property type="evidence" value="ECO:0007669"/>
    <property type="project" value="UniProtKB-EC"/>
</dbReference>
<dbReference type="SUPFAM" id="SSF51658">
    <property type="entry name" value="Xylose isomerase-like"/>
    <property type="match status" value="1"/>
</dbReference>
<dbReference type="GO" id="GO:0003677">
    <property type="term" value="F:DNA binding"/>
    <property type="evidence" value="ECO:0007669"/>
    <property type="project" value="InterPro"/>
</dbReference>
<evidence type="ECO:0000256" key="8">
    <source>
        <dbReference type="ARBA" id="ARBA00023204"/>
    </source>
</evidence>
<dbReference type="GO" id="GO:0006284">
    <property type="term" value="P:base-excision repair"/>
    <property type="evidence" value="ECO:0007669"/>
    <property type="project" value="TreeGrafter"/>
</dbReference>
<dbReference type="PANTHER" id="PTHR21445:SF0">
    <property type="entry name" value="APURINIC-APYRIMIDINIC ENDONUCLEASE"/>
    <property type="match status" value="1"/>
</dbReference>
<dbReference type="InterPro" id="IPR036237">
    <property type="entry name" value="Xyl_isomerase-like_sf"/>
</dbReference>
<evidence type="ECO:0000256" key="3">
    <source>
        <dbReference type="ARBA" id="ARBA00022722"/>
    </source>
</evidence>
<dbReference type="Gene3D" id="3.20.20.150">
    <property type="entry name" value="Divalent-metal-dependent TIM barrel enzymes"/>
    <property type="match status" value="1"/>
</dbReference>
<evidence type="ECO:0000256" key="6">
    <source>
        <dbReference type="ARBA" id="ARBA00022801"/>
    </source>
</evidence>